<dbReference type="InterPro" id="IPR008278">
    <property type="entry name" value="4-PPantetheinyl_Trfase_dom"/>
</dbReference>
<keyword evidence="5" id="KW-1185">Reference proteome</keyword>
<feature type="domain" description="4'-phosphopantetheinyl transferase" evidence="3">
    <location>
        <begin position="147"/>
        <end position="226"/>
    </location>
</feature>
<reference evidence="5" key="1">
    <citation type="journal article" date="2010" name="Mol. Biosyst.">
        <title>Complete genome sequence and comparative analysis of Shewanella violacea, a psychrophilic and piezophilic bacterium from deep sea floor sediments.</title>
        <authorList>
            <person name="Aono E."/>
            <person name="Baba T."/>
            <person name="Ara T."/>
            <person name="Nishi T."/>
            <person name="Nakamichi T."/>
            <person name="Inamoto E."/>
            <person name="Toyonaga H."/>
            <person name="Hasegawa M."/>
            <person name="Takai Y."/>
            <person name="Okumura Y."/>
            <person name="Baba M."/>
            <person name="Tomita M."/>
            <person name="Kato C."/>
            <person name="Oshima T."/>
            <person name="Nakasone K."/>
            <person name="Mori H."/>
        </authorList>
    </citation>
    <scope>NUCLEOTIDE SEQUENCE [LARGE SCALE GENOMIC DNA]</scope>
    <source>
        <strain evidence="5">JCM 10179 / CIP 106290 / LMG 19151 / DSS12</strain>
    </source>
</reference>
<evidence type="ECO:0000256" key="2">
    <source>
        <dbReference type="ARBA" id="ARBA00022679"/>
    </source>
</evidence>
<dbReference type="InterPro" id="IPR050559">
    <property type="entry name" value="P-Pant_transferase_sf"/>
</dbReference>
<proteinExistence type="inferred from homology"/>
<protein>
    <submittedName>
        <fullName evidence="4">4'-phosphopantetheinyl transferase family protein</fullName>
    </submittedName>
</protein>
<organism evidence="4 5">
    <name type="scientific">Shewanella violacea (strain JCM 10179 / CIP 106290 / LMG 19151 / DSS12)</name>
    <dbReference type="NCBI Taxonomy" id="637905"/>
    <lineage>
        <taxon>Bacteria</taxon>
        <taxon>Pseudomonadati</taxon>
        <taxon>Pseudomonadota</taxon>
        <taxon>Gammaproteobacteria</taxon>
        <taxon>Alteromonadales</taxon>
        <taxon>Shewanellaceae</taxon>
        <taxon>Shewanella</taxon>
    </lineage>
</organism>
<dbReference type="STRING" id="637905.SVI_1206"/>
<evidence type="ECO:0000256" key="1">
    <source>
        <dbReference type="ARBA" id="ARBA00010990"/>
    </source>
</evidence>
<name>D4ZHM8_SHEVD</name>
<dbReference type="SUPFAM" id="SSF56214">
    <property type="entry name" value="4'-phosphopantetheinyl transferase"/>
    <property type="match status" value="2"/>
</dbReference>
<dbReference type="HOGENOM" id="CLU_057011_4_1_6"/>
<evidence type="ECO:0000259" key="3">
    <source>
        <dbReference type="Pfam" id="PF01648"/>
    </source>
</evidence>
<dbReference type="KEGG" id="svo:SVI_1206"/>
<dbReference type="PANTHER" id="PTHR12215:SF10">
    <property type="entry name" value="L-AMINOADIPATE-SEMIALDEHYDE DEHYDROGENASE-PHOSPHOPANTETHEINYL TRANSFERASE"/>
    <property type="match status" value="1"/>
</dbReference>
<dbReference type="GO" id="GO:0008897">
    <property type="term" value="F:holo-[acyl-carrier-protein] synthase activity"/>
    <property type="evidence" value="ECO:0007669"/>
    <property type="project" value="InterPro"/>
</dbReference>
<evidence type="ECO:0000313" key="5">
    <source>
        <dbReference type="Proteomes" id="UP000002350"/>
    </source>
</evidence>
<dbReference type="GO" id="GO:0005829">
    <property type="term" value="C:cytosol"/>
    <property type="evidence" value="ECO:0007669"/>
    <property type="project" value="TreeGrafter"/>
</dbReference>
<dbReference type="Proteomes" id="UP000002350">
    <property type="component" value="Chromosome"/>
</dbReference>
<dbReference type="PANTHER" id="PTHR12215">
    <property type="entry name" value="PHOSPHOPANTETHEINE TRANSFERASE"/>
    <property type="match status" value="1"/>
</dbReference>
<evidence type="ECO:0000313" key="4">
    <source>
        <dbReference type="EMBL" id="BAJ01177.1"/>
    </source>
</evidence>
<dbReference type="GO" id="GO:0019878">
    <property type="term" value="P:lysine biosynthetic process via aminoadipic acid"/>
    <property type="evidence" value="ECO:0007669"/>
    <property type="project" value="TreeGrafter"/>
</dbReference>
<keyword evidence="2 4" id="KW-0808">Transferase</keyword>
<dbReference type="EMBL" id="AP011177">
    <property type="protein sequence ID" value="BAJ01177.1"/>
    <property type="molecule type" value="Genomic_DNA"/>
</dbReference>
<comment type="similarity">
    <text evidence="1">Belongs to the P-Pant transferase superfamily. Gsp/Sfp/HetI/AcpT family.</text>
</comment>
<dbReference type="AlphaFoldDB" id="D4ZHM8"/>
<dbReference type="RefSeq" id="WP_013050488.1">
    <property type="nucleotide sequence ID" value="NC_014012.1"/>
</dbReference>
<dbReference type="Gene3D" id="3.90.470.20">
    <property type="entry name" value="4'-phosphopantetheinyl transferase domain"/>
    <property type="match status" value="1"/>
</dbReference>
<dbReference type="Pfam" id="PF01648">
    <property type="entry name" value="ACPS"/>
    <property type="match status" value="1"/>
</dbReference>
<dbReference type="GO" id="GO:0000287">
    <property type="term" value="F:magnesium ion binding"/>
    <property type="evidence" value="ECO:0007669"/>
    <property type="project" value="InterPro"/>
</dbReference>
<dbReference type="OrthoDB" id="9808281at2"/>
<accession>D4ZHM8</accession>
<gene>
    <name evidence="4" type="ordered locus">SVI_1206</name>
</gene>
<sequence length="299" mass="33764">MSPVISPKALSLGKLSLFFCPLEHELLTFEQADSIRRWLPEDELTKVSRYIQLSDRDKGLMVRGYLRGILSQVANGSIASNSHVHCENQSEDISPWEWRFEYGTKGKPRLIDEQRAKTGIEFNISHSGGWMLVAVIKQAQGEPVLELGVDIERYRQSTNIYPILNNYFTQNESDALLSLPEDKHRDRFFDLWALKESYIKAKGLGLALSLKSFSFDFTKMKAKELAANIEGESAKILNLFEGIGLNLQRGESIKSLDSWSVLFGNLNQDYRFAVSVGPVDSLSVVTHRINLAKLVSSTF</sequence>
<dbReference type="eggNOG" id="COG2091">
    <property type="taxonomic scope" value="Bacteria"/>
</dbReference>
<dbReference type="InterPro" id="IPR037143">
    <property type="entry name" value="4-PPantetheinyl_Trfase_dom_sf"/>
</dbReference>